<reference evidence="1" key="1">
    <citation type="submission" date="2023-06" db="EMBL/GenBank/DDBJ databases">
        <title>Reference genome for the Northern bat (Eptesicus nilssonii), a most northern bat species.</title>
        <authorList>
            <person name="Laine V.N."/>
            <person name="Pulliainen A.T."/>
            <person name="Lilley T.M."/>
        </authorList>
    </citation>
    <scope>NUCLEOTIDE SEQUENCE</scope>
    <source>
        <strain evidence="1">BLF_Eptnil</strain>
        <tissue evidence="1">Kidney</tissue>
    </source>
</reference>
<gene>
    <name evidence="1" type="ORF">QTO34_012468</name>
</gene>
<proteinExistence type="predicted"/>
<organism evidence="1 2">
    <name type="scientific">Cnephaeus nilssonii</name>
    <name type="common">Northern bat</name>
    <name type="synonym">Eptesicus nilssonii</name>
    <dbReference type="NCBI Taxonomy" id="3371016"/>
    <lineage>
        <taxon>Eukaryota</taxon>
        <taxon>Metazoa</taxon>
        <taxon>Chordata</taxon>
        <taxon>Craniata</taxon>
        <taxon>Vertebrata</taxon>
        <taxon>Euteleostomi</taxon>
        <taxon>Mammalia</taxon>
        <taxon>Eutheria</taxon>
        <taxon>Laurasiatheria</taxon>
        <taxon>Chiroptera</taxon>
        <taxon>Yangochiroptera</taxon>
        <taxon>Vespertilionidae</taxon>
        <taxon>Cnephaeus</taxon>
    </lineage>
</organism>
<name>A0AA40HB70_CNENI</name>
<accession>A0AA40HB70</accession>
<evidence type="ECO:0000313" key="2">
    <source>
        <dbReference type="Proteomes" id="UP001177744"/>
    </source>
</evidence>
<keyword evidence="2" id="KW-1185">Reference proteome</keyword>
<dbReference type="Proteomes" id="UP001177744">
    <property type="component" value="Unassembled WGS sequence"/>
</dbReference>
<evidence type="ECO:0000313" key="1">
    <source>
        <dbReference type="EMBL" id="KAK1328046.1"/>
    </source>
</evidence>
<dbReference type="AlphaFoldDB" id="A0AA40HB70"/>
<protein>
    <submittedName>
        <fullName evidence="1">Uncharacterized protein</fullName>
    </submittedName>
</protein>
<sequence length="90" mass="10387">MSLRVWSLGLGRRWYLVGKFLLTFVEHCSQRVPVGCGLLNKHPAAEPPWVSPLLPARCVYESPVTAPSREILVFVFYMRHTTWKITIFKT</sequence>
<comment type="caution">
    <text evidence="1">The sequence shown here is derived from an EMBL/GenBank/DDBJ whole genome shotgun (WGS) entry which is preliminary data.</text>
</comment>
<dbReference type="EMBL" id="JAULJE010000024">
    <property type="protein sequence ID" value="KAK1328046.1"/>
    <property type="molecule type" value="Genomic_DNA"/>
</dbReference>